<proteinExistence type="predicted"/>
<dbReference type="RefSeq" id="WP_380015236.1">
    <property type="nucleotide sequence ID" value="NZ_JADIKI010000023.1"/>
</dbReference>
<evidence type="ECO:0000256" key="1">
    <source>
        <dbReference type="SAM" id="Phobius"/>
    </source>
</evidence>
<evidence type="ECO:0000313" key="3">
    <source>
        <dbReference type="Proteomes" id="UP001620409"/>
    </source>
</evidence>
<accession>A0ABW8IMK6</accession>
<protein>
    <submittedName>
        <fullName evidence="2">Uncharacterized protein</fullName>
    </submittedName>
</protein>
<organism evidence="2 3">
    <name type="scientific">Dyella humi</name>
    <dbReference type="NCBI Taxonomy" id="1770547"/>
    <lineage>
        <taxon>Bacteria</taxon>
        <taxon>Pseudomonadati</taxon>
        <taxon>Pseudomonadota</taxon>
        <taxon>Gammaproteobacteria</taxon>
        <taxon>Lysobacterales</taxon>
        <taxon>Rhodanobacteraceae</taxon>
        <taxon>Dyella</taxon>
    </lineage>
</organism>
<keyword evidence="1" id="KW-0472">Membrane</keyword>
<feature type="transmembrane region" description="Helical" evidence="1">
    <location>
        <begin position="26"/>
        <end position="44"/>
    </location>
</feature>
<keyword evidence="1" id="KW-0812">Transmembrane</keyword>
<reference evidence="2 3" key="1">
    <citation type="submission" date="2020-10" db="EMBL/GenBank/DDBJ databases">
        <title>Phylogeny of dyella-like bacteria.</title>
        <authorList>
            <person name="Fu J."/>
        </authorList>
    </citation>
    <scope>NUCLEOTIDE SEQUENCE [LARGE SCALE GENOMIC DNA]</scope>
    <source>
        <strain evidence="2 3">DHG40</strain>
    </source>
</reference>
<dbReference type="Proteomes" id="UP001620409">
    <property type="component" value="Unassembled WGS sequence"/>
</dbReference>
<evidence type="ECO:0000313" key="2">
    <source>
        <dbReference type="EMBL" id="MFK2856460.1"/>
    </source>
</evidence>
<dbReference type="EMBL" id="JADIKI010000023">
    <property type="protein sequence ID" value="MFK2856460.1"/>
    <property type="molecule type" value="Genomic_DNA"/>
</dbReference>
<name>A0ABW8IMK6_9GAMM</name>
<comment type="caution">
    <text evidence="2">The sequence shown here is derived from an EMBL/GenBank/DDBJ whole genome shotgun (WGS) entry which is preliminary data.</text>
</comment>
<keyword evidence="3" id="KW-1185">Reference proteome</keyword>
<gene>
    <name evidence="2" type="ORF">ISP18_17770</name>
</gene>
<keyword evidence="1" id="KW-1133">Transmembrane helix</keyword>
<sequence>MRWLLLFATLLSWVICFTRHSAGALAFWLFAGFVGVIATALGFAQARIEANAQPEIMLDLPKRPPKQENPPQT</sequence>